<proteinExistence type="predicted"/>
<accession>A0A918P626</accession>
<keyword evidence="1" id="KW-0732">Signal</keyword>
<comment type="caution">
    <text evidence="2">The sequence shown here is derived from an EMBL/GenBank/DDBJ whole genome shotgun (WGS) entry which is preliminary data.</text>
</comment>
<dbReference type="EMBL" id="BMYX01000028">
    <property type="protein sequence ID" value="GGY29134.1"/>
    <property type="molecule type" value="Genomic_DNA"/>
</dbReference>
<evidence type="ECO:0000313" key="3">
    <source>
        <dbReference type="Proteomes" id="UP000645257"/>
    </source>
</evidence>
<evidence type="ECO:0000256" key="1">
    <source>
        <dbReference type="SAM" id="SignalP"/>
    </source>
</evidence>
<dbReference type="PIRSF" id="PIRSF004649">
    <property type="entry name" value="MlaC"/>
    <property type="match status" value="1"/>
</dbReference>
<dbReference type="Pfam" id="PF05494">
    <property type="entry name" value="MlaC"/>
    <property type="match status" value="1"/>
</dbReference>
<feature type="signal peptide" evidence="1">
    <location>
        <begin position="1"/>
        <end position="21"/>
    </location>
</feature>
<dbReference type="AlphaFoldDB" id="A0A918P626"/>
<dbReference type="InterPro" id="IPR042245">
    <property type="entry name" value="Tgt2/MlaC_sf"/>
</dbReference>
<dbReference type="PANTHER" id="PTHR36573">
    <property type="entry name" value="INTERMEMBRANE PHOSPHOLIPID TRANSPORT SYSTEM BINDING PROTEIN MLAC"/>
    <property type="match status" value="1"/>
</dbReference>
<organism evidence="2 3">
    <name type="scientific">Paludibacterium paludis</name>
    <dbReference type="NCBI Taxonomy" id="1225769"/>
    <lineage>
        <taxon>Bacteria</taxon>
        <taxon>Pseudomonadati</taxon>
        <taxon>Pseudomonadota</taxon>
        <taxon>Betaproteobacteria</taxon>
        <taxon>Neisseriales</taxon>
        <taxon>Chromobacteriaceae</taxon>
        <taxon>Paludibacterium</taxon>
    </lineage>
</organism>
<dbReference type="Gene3D" id="3.10.450.710">
    <property type="entry name" value="Tgt2/MlaC"/>
    <property type="match status" value="1"/>
</dbReference>
<name>A0A918P626_9NEIS</name>
<dbReference type="PANTHER" id="PTHR36573:SF1">
    <property type="entry name" value="INTERMEMBRANE PHOSPHOLIPID TRANSPORT SYSTEM BINDING PROTEIN MLAC"/>
    <property type="match status" value="1"/>
</dbReference>
<reference evidence="2" key="1">
    <citation type="journal article" date="2014" name="Int. J. Syst. Evol. Microbiol.">
        <title>Complete genome sequence of Corynebacterium casei LMG S-19264T (=DSM 44701T), isolated from a smear-ripened cheese.</title>
        <authorList>
            <consortium name="US DOE Joint Genome Institute (JGI-PGF)"/>
            <person name="Walter F."/>
            <person name="Albersmeier A."/>
            <person name="Kalinowski J."/>
            <person name="Ruckert C."/>
        </authorList>
    </citation>
    <scope>NUCLEOTIDE SEQUENCE</scope>
    <source>
        <strain evidence="2">KCTC 32182</strain>
    </source>
</reference>
<dbReference type="Proteomes" id="UP000645257">
    <property type="component" value="Unassembled WGS sequence"/>
</dbReference>
<sequence>MMKKLFTALFLMLGIALPACAANDNPVDLVRDTSRQVLDILKQENGKNTAKIRDQVEALVLPKFDFRRMTALALGKNWRVASPDQQNEMTAQFQLLLIRTYSSTMTRFKNAQVDVKPSANIYNNGQEASVHSDIALPNSNDKKTVSVDYILYRTAQGWRVYNINVEGASLVTVYRNQFDADVRAHGIDGLIKSLKDKNGGKGA</sequence>
<keyword evidence="3" id="KW-1185">Reference proteome</keyword>
<evidence type="ECO:0000313" key="2">
    <source>
        <dbReference type="EMBL" id="GGY29134.1"/>
    </source>
</evidence>
<feature type="chain" id="PRO_5036989521" evidence="1">
    <location>
        <begin position="22"/>
        <end position="203"/>
    </location>
</feature>
<gene>
    <name evidence="2" type="ORF">GCM10011289_35280</name>
</gene>
<protein>
    <submittedName>
        <fullName evidence="2">Toluene tolerance family protein</fullName>
    </submittedName>
</protein>
<reference evidence="2" key="2">
    <citation type="submission" date="2020-09" db="EMBL/GenBank/DDBJ databases">
        <authorList>
            <person name="Sun Q."/>
            <person name="Kim S."/>
        </authorList>
    </citation>
    <scope>NUCLEOTIDE SEQUENCE</scope>
    <source>
        <strain evidence="2">KCTC 32182</strain>
    </source>
</reference>
<dbReference type="RefSeq" id="WP_229804931.1">
    <property type="nucleotide sequence ID" value="NZ_BMYX01000028.1"/>
</dbReference>
<dbReference type="InterPro" id="IPR008869">
    <property type="entry name" value="MlaC/ttg2D"/>
</dbReference>